<dbReference type="Proteomes" id="UP000306272">
    <property type="component" value="Unassembled WGS sequence"/>
</dbReference>
<dbReference type="RefSeq" id="WP_139054797.1">
    <property type="nucleotide sequence ID" value="NZ_VDDB01000012.1"/>
</dbReference>
<organism evidence="1 2">
    <name type="scientific">Pseudomonas jessenii</name>
    <dbReference type="NCBI Taxonomy" id="77298"/>
    <lineage>
        <taxon>Bacteria</taxon>
        <taxon>Pseudomonadati</taxon>
        <taxon>Pseudomonadota</taxon>
        <taxon>Gammaproteobacteria</taxon>
        <taxon>Pseudomonadales</taxon>
        <taxon>Pseudomonadaceae</taxon>
        <taxon>Pseudomonas</taxon>
    </lineage>
</organism>
<proteinExistence type="predicted"/>
<dbReference type="EMBL" id="VDDB01000012">
    <property type="protein sequence ID" value="TNB95218.1"/>
    <property type="molecule type" value="Genomic_DNA"/>
</dbReference>
<dbReference type="AlphaFoldDB" id="A0A5C4KZP3"/>
<keyword evidence="2" id="KW-1185">Reference proteome</keyword>
<evidence type="ECO:0000313" key="1">
    <source>
        <dbReference type="EMBL" id="TNB95218.1"/>
    </source>
</evidence>
<reference evidence="1" key="1">
    <citation type="submission" date="2019-06" db="EMBL/GenBank/DDBJ databases">
        <title>Pseudomonas-derived Butenolides : (Bio)synthesis of Styrolides.</title>
        <authorList>
            <person name="Klapper M."/>
            <person name="Chowdhury S."/>
            <person name="Stallforth P."/>
        </authorList>
    </citation>
    <scope>NUCLEOTIDE SEQUENCE [LARGE SCALE GENOMIC DNA]</scope>
    <source>
        <strain evidence="1">EC-S101</strain>
    </source>
</reference>
<evidence type="ECO:0000313" key="2">
    <source>
        <dbReference type="Proteomes" id="UP000306272"/>
    </source>
</evidence>
<sequence length="186" mass="20488">MTSMTPSMTIELLRRLTGKPVSKLVRYSWWPASEVSVQCGIEDELAFSLTAGPLAVYFEDGVILGFSSDPSLNSVIVWDEAARVAGQGPASLNSDEELFAISESGRFSTVFWRRLIGRCVSNVTILKRVHMSAIESQRPSEVGLRFIFSDGKSFVVSHGLHDKSDDFSVLEEAQLKGVELEEVSIN</sequence>
<accession>A0A5C4KZP3</accession>
<gene>
    <name evidence="1" type="ORF">FHG55_14750</name>
</gene>
<comment type="caution">
    <text evidence="1">The sequence shown here is derived from an EMBL/GenBank/DDBJ whole genome shotgun (WGS) entry which is preliminary data.</text>
</comment>
<name>A0A5C4KZP3_PSEJE</name>
<protein>
    <submittedName>
        <fullName evidence="1">Uncharacterized protein</fullName>
    </submittedName>
</protein>